<accession>A0A4R8PWB4</accession>
<reference evidence="5 6" key="1">
    <citation type="submission" date="2018-11" db="EMBL/GenBank/DDBJ databases">
        <title>Genome sequence and assembly of Colletotrichum spinosum.</title>
        <authorList>
            <person name="Gan P."/>
            <person name="Shirasu K."/>
        </authorList>
    </citation>
    <scope>NUCLEOTIDE SEQUENCE [LARGE SCALE GENOMIC DNA]</scope>
    <source>
        <strain evidence="5 6">CBS 515.97</strain>
    </source>
</reference>
<organism evidence="5 6">
    <name type="scientific">Colletotrichum spinosum</name>
    <dbReference type="NCBI Taxonomy" id="1347390"/>
    <lineage>
        <taxon>Eukaryota</taxon>
        <taxon>Fungi</taxon>
        <taxon>Dikarya</taxon>
        <taxon>Ascomycota</taxon>
        <taxon>Pezizomycotina</taxon>
        <taxon>Sordariomycetes</taxon>
        <taxon>Hypocreomycetidae</taxon>
        <taxon>Glomerellales</taxon>
        <taxon>Glomerellaceae</taxon>
        <taxon>Colletotrichum</taxon>
        <taxon>Colletotrichum orbiculare species complex</taxon>
    </lineage>
</organism>
<evidence type="ECO:0000313" key="5">
    <source>
        <dbReference type="EMBL" id="TDZ29798.1"/>
    </source>
</evidence>
<dbReference type="GO" id="GO:0016831">
    <property type="term" value="F:carboxy-lyase activity"/>
    <property type="evidence" value="ECO:0007669"/>
    <property type="project" value="UniProtKB-KW"/>
</dbReference>
<evidence type="ECO:0000259" key="4">
    <source>
        <dbReference type="Pfam" id="PF04909"/>
    </source>
</evidence>
<feature type="domain" description="Amidohydrolase-related" evidence="4">
    <location>
        <begin position="75"/>
        <end position="323"/>
    </location>
</feature>
<evidence type="ECO:0000256" key="3">
    <source>
        <dbReference type="RuleBase" id="RU366045"/>
    </source>
</evidence>
<sequence length="329" mass="36078">MSVNNDTLPPSILLEEHFLSSKVDRTLASPMLSSLGPGVAKELCDLGRARIKDMDKNGVKMQLVSHLCGFASNASLCRAINDELATAVGAAQSRLAGLATLPMAAPAEAAIELERCIRELGFKGALIDNHSDGQYYTGHEYNVFWEAVESLDSPVYLHPAPPTKSMAMNYSGPYAEGAVRAMSGPSFGWHTDTATHVTRLFAAGVFDRFPRLKLILGHFGESLPFWKDRISQSVATGAWGTFARSFEDVYAENLWFTTSGCESLTPLICMLQNTKIERIIFSVDYPMVSMERGVAWLKRLKEADLLSDKEFDMLCFENAGALFAMSARG</sequence>
<dbReference type="AlphaFoldDB" id="A0A4R8PWB4"/>
<dbReference type="GO" id="GO:0019748">
    <property type="term" value="P:secondary metabolic process"/>
    <property type="evidence" value="ECO:0007669"/>
    <property type="project" value="TreeGrafter"/>
</dbReference>
<keyword evidence="2 3" id="KW-0456">Lyase</keyword>
<dbReference type="PANTHER" id="PTHR21240">
    <property type="entry name" value="2-AMINO-3-CARBOXYLMUCONATE-6-SEMIALDEHYDE DECARBOXYLASE"/>
    <property type="match status" value="1"/>
</dbReference>
<keyword evidence="6" id="KW-1185">Reference proteome</keyword>
<dbReference type="GO" id="GO:0005829">
    <property type="term" value="C:cytosol"/>
    <property type="evidence" value="ECO:0007669"/>
    <property type="project" value="TreeGrafter"/>
</dbReference>
<dbReference type="InterPro" id="IPR032466">
    <property type="entry name" value="Metal_Hydrolase"/>
</dbReference>
<dbReference type="InterPro" id="IPR032465">
    <property type="entry name" value="ACMSD"/>
</dbReference>
<comment type="similarity">
    <text evidence="3">Belongs to the metallo-dependent hydrolases superfamily.</text>
</comment>
<comment type="caution">
    <text evidence="5">The sequence shown here is derived from an EMBL/GenBank/DDBJ whole genome shotgun (WGS) entry which is preliminary data.</text>
</comment>
<evidence type="ECO:0000313" key="6">
    <source>
        <dbReference type="Proteomes" id="UP000295083"/>
    </source>
</evidence>
<dbReference type="Gene3D" id="3.20.20.140">
    <property type="entry name" value="Metal-dependent hydrolases"/>
    <property type="match status" value="1"/>
</dbReference>
<dbReference type="InterPro" id="IPR006680">
    <property type="entry name" value="Amidohydro-rel"/>
</dbReference>
<protein>
    <submittedName>
        <fullName evidence="5">Decarboxylase orsB</fullName>
    </submittedName>
</protein>
<dbReference type="EMBL" id="QAPG01000174">
    <property type="protein sequence ID" value="TDZ29798.1"/>
    <property type="molecule type" value="Genomic_DNA"/>
</dbReference>
<dbReference type="PANTHER" id="PTHR21240:SF30">
    <property type="entry name" value="AMIDOHYDROLASE-RELATED DOMAIN-CONTAINING PROTEIN-RELATED"/>
    <property type="match status" value="1"/>
</dbReference>
<keyword evidence="1 3" id="KW-0210">Decarboxylase</keyword>
<evidence type="ECO:0000256" key="2">
    <source>
        <dbReference type="ARBA" id="ARBA00023239"/>
    </source>
</evidence>
<evidence type="ECO:0000256" key="1">
    <source>
        <dbReference type="ARBA" id="ARBA00022793"/>
    </source>
</evidence>
<dbReference type="Proteomes" id="UP000295083">
    <property type="component" value="Unassembled WGS sequence"/>
</dbReference>
<name>A0A4R8PWB4_9PEZI</name>
<gene>
    <name evidence="5" type="primary">orsB-2</name>
    <name evidence="5" type="ORF">C8035_v003800</name>
</gene>
<proteinExistence type="inferred from homology"/>
<dbReference type="Pfam" id="PF04909">
    <property type="entry name" value="Amidohydro_2"/>
    <property type="match status" value="1"/>
</dbReference>
<dbReference type="GO" id="GO:0016787">
    <property type="term" value="F:hydrolase activity"/>
    <property type="evidence" value="ECO:0007669"/>
    <property type="project" value="InterPro"/>
</dbReference>
<dbReference type="SUPFAM" id="SSF51556">
    <property type="entry name" value="Metallo-dependent hydrolases"/>
    <property type="match status" value="1"/>
</dbReference>